<dbReference type="Pfam" id="PF01712">
    <property type="entry name" value="dNK"/>
    <property type="match status" value="1"/>
</dbReference>
<evidence type="ECO:0000256" key="6">
    <source>
        <dbReference type="ARBA" id="ARBA00017279"/>
    </source>
</evidence>
<name>K4FUS5_CALMI</name>
<dbReference type="GeneID" id="103189997"/>
<dbReference type="EMBL" id="JX053101">
    <property type="protein sequence ID" value="AFK11329.1"/>
    <property type="molecule type" value="mRNA"/>
</dbReference>
<comment type="subunit">
    <text evidence="5">Complex I is composed of 45 different subunits. This a component of the hydrophobic protein fraction.</text>
</comment>
<accession>K4FUS5</accession>
<evidence type="ECO:0000256" key="1">
    <source>
        <dbReference type="ARBA" id="ARBA00001974"/>
    </source>
</evidence>
<dbReference type="SUPFAM" id="SSF52540">
    <property type="entry name" value="P-loop containing nucleoside triphosphate hydrolases"/>
    <property type="match status" value="1"/>
</dbReference>
<keyword evidence="12" id="KW-0809">Transit peptide</keyword>
<evidence type="ECO:0000256" key="13">
    <source>
        <dbReference type="ARBA" id="ARBA00022982"/>
    </source>
</evidence>
<keyword evidence="9 15" id="KW-0285">Flavoprotein</keyword>
<dbReference type="GO" id="GO:0006120">
    <property type="term" value="P:mitochondrial electron transport, NADH to ubiquinone"/>
    <property type="evidence" value="ECO:0007669"/>
    <property type="project" value="InterPro"/>
</dbReference>
<evidence type="ECO:0000256" key="11">
    <source>
        <dbReference type="ARBA" id="ARBA00022827"/>
    </source>
</evidence>
<keyword evidence="13 15" id="KW-0249">Electron transport</keyword>
<comment type="function">
    <text evidence="2 15">Accessory subunit of the mitochondrial membrane respiratory chain NADH dehydrogenase (Complex I), that is believed not to be involved in catalysis. Complex I functions in the transfer of electrons from NADH to the respiratory chain. The immediate electron acceptor for the enzyme is believed to be ubiquinone.</text>
</comment>
<dbReference type="InterPro" id="IPR031314">
    <property type="entry name" value="DNK_dom"/>
</dbReference>
<evidence type="ECO:0000256" key="7">
    <source>
        <dbReference type="ARBA" id="ARBA00022448"/>
    </source>
</evidence>
<protein>
    <recommendedName>
        <fullName evidence="6 15">NADH dehydrogenase [ubiquinone] 1 alpha subcomplex subunit 10, mitochondrial</fullName>
    </recommendedName>
</protein>
<evidence type="ECO:0000256" key="8">
    <source>
        <dbReference type="ARBA" id="ARBA00022553"/>
    </source>
</evidence>
<organism evidence="17">
    <name type="scientific">Callorhinchus milii</name>
    <name type="common">Ghost shark</name>
    <dbReference type="NCBI Taxonomy" id="7868"/>
    <lineage>
        <taxon>Eukaryota</taxon>
        <taxon>Metazoa</taxon>
        <taxon>Chordata</taxon>
        <taxon>Craniata</taxon>
        <taxon>Vertebrata</taxon>
        <taxon>Chondrichthyes</taxon>
        <taxon>Holocephali</taxon>
        <taxon>Chimaeriformes</taxon>
        <taxon>Callorhinchidae</taxon>
        <taxon>Callorhinchus</taxon>
    </lineage>
</organism>
<dbReference type="InterPro" id="IPR027417">
    <property type="entry name" value="P-loop_NTPase"/>
</dbReference>
<evidence type="ECO:0000256" key="10">
    <source>
        <dbReference type="ARBA" id="ARBA00022660"/>
    </source>
</evidence>
<feature type="domain" description="Deoxynucleoside kinase" evidence="16">
    <location>
        <begin position="63"/>
        <end position="256"/>
    </location>
</feature>
<dbReference type="Gene3D" id="3.40.50.300">
    <property type="entry name" value="P-loop containing nucleotide triphosphate hydrolases"/>
    <property type="match status" value="1"/>
</dbReference>
<dbReference type="InterPro" id="IPR015828">
    <property type="entry name" value="NDUFA10"/>
</dbReference>
<dbReference type="PIRSF" id="PIRSF000543">
    <property type="entry name" value="NADH_UQ_42KD"/>
    <property type="match status" value="1"/>
</dbReference>
<dbReference type="FunFam" id="3.40.50.300:FF:000837">
    <property type="entry name" value="NADH dehydrogenase [ubiquinone] 1 alpha subcomplex subunit 10, mitochondrial"/>
    <property type="match status" value="1"/>
</dbReference>
<evidence type="ECO:0000256" key="2">
    <source>
        <dbReference type="ARBA" id="ARBA00003195"/>
    </source>
</evidence>
<proteinExistence type="evidence at transcript level"/>
<dbReference type="AlphaFoldDB" id="K4FUS5"/>
<keyword evidence="10 15" id="KW-0679">Respiratory chain</keyword>
<comment type="similarity">
    <text evidence="4 15">Belongs to the complex I NDUFA10 subunit family.</text>
</comment>
<reference evidence="17" key="1">
    <citation type="journal article" date="2012" name="PLoS ONE">
        <title>Sequencing and Analysis of Full-Length cDNAs, 5'-ESTs and 3'-ESTs from a Cartilaginous Fish, the Elephant Shark (Callorhinchus milii).</title>
        <authorList>
            <person name="Tan Y.Y."/>
            <person name="Kodzius R."/>
            <person name="Tay B.H."/>
            <person name="Tay A."/>
            <person name="Brenner S."/>
            <person name="Venkatesh B."/>
        </authorList>
    </citation>
    <scope>NUCLEOTIDE SEQUENCE</scope>
    <source>
        <tissue evidence="17">Liver</tissue>
    </source>
</reference>
<evidence type="ECO:0000256" key="4">
    <source>
        <dbReference type="ARBA" id="ARBA00008606"/>
    </source>
</evidence>
<comment type="cofactor">
    <cofactor evidence="1 15">
        <name>FAD</name>
        <dbReference type="ChEBI" id="CHEBI:57692"/>
    </cofactor>
</comment>
<dbReference type="CDD" id="cd02030">
    <property type="entry name" value="NDUO42"/>
    <property type="match status" value="1"/>
</dbReference>
<keyword evidence="11 15" id="KW-0274">FAD</keyword>
<dbReference type="CTD" id="4705"/>
<dbReference type="OrthoDB" id="17400at2759"/>
<evidence type="ECO:0000256" key="15">
    <source>
        <dbReference type="PIRNR" id="PIRNR000543"/>
    </source>
</evidence>
<dbReference type="KEGG" id="cmk:103189997"/>
<evidence type="ECO:0000259" key="16">
    <source>
        <dbReference type="Pfam" id="PF01712"/>
    </source>
</evidence>
<dbReference type="GO" id="GO:0005759">
    <property type="term" value="C:mitochondrial matrix"/>
    <property type="evidence" value="ECO:0007669"/>
    <property type="project" value="UniProtKB-SubCell"/>
</dbReference>
<evidence type="ECO:0000256" key="3">
    <source>
        <dbReference type="ARBA" id="ARBA00004305"/>
    </source>
</evidence>
<comment type="subcellular location">
    <subcellularLocation>
        <location evidence="3 15">Mitochondrion matrix</location>
    </subcellularLocation>
</comment>
<dbReference type="PANTHER" id="PTHR10513:SF15">
    <property type="entry name" value="NADH DEHYDROGENASE [UBIQUINONE] 1 ALPHA SUBCOMPLEX SUBUNIT 10, MITOCHONDRIAL"/>
    <property type="match status" value="1"/>
</dbReference>
<evidence type="ECO:0000256" key="9">
    <source>
        <dbReference type="ARBA" id="ARBA00022630"/>
    </source>
</evidence>
<evidence type="ECO:0000256" key="5">
    <source>
        <dbReference type="ARBA" id="ARBA00011514"/>
    </source>
</evidence>
<keyword evidence="8" id="KW-0597">Phosphoprotein</keyword>
<evidence type="ECO:0000313" key="17">
    <source>
        <dbReference type="EMBL" id="AFK11329.1"/>
    </source>
</evidence>
<evidence type="ECO:0000256" key="12">
    <source>
        <dbReference type="ARBA" id="ARBA00022946"/>
    </source>
</evidence>
<keyword evidence="7 15" id="KW-0813">Transport</keyword>
<dbReference type="InterPro" id="IPR050566">
    <property type="entry name" value="Deoxyribonucleoside_kinase"/>
</dbReference>
<dbReference type="PANTHER" id="PTHR10513">
    <property type="entry name" value="DEOXYNUCLEOSIDE KINASE"/>
    <property type="match status" value="1"/>
</dbReference>
<sequence>MAVRLLRARLRVTVTSAPGPAPGSHSSAAGIHTSCTRSLKYGWLAFALGERTTPRMKEMSKIITVEGNLASGKSELAQKLAQRLDMLYIPQAGVHYWEKKLGDGPLLEPTFSGNCSLEKFYADPKFSDGNSYRLQAWLYHVRTLQYSDALEHLLQTGQGVVLERSPYSDYVFLEAMYNQGYIRKQCVEHYNEIKEISICEFLPPHLVIYLNLPVEEVQKRLKQHGTPHEQKISAGYLQGIEDAYKKSFLPKISEVSEVLEYSGLQLPETERIIEDLELLKWDKGPWLEQDDVTFHKLRVLVENKQAVADLTIIPKFIPEITIGAHEFDEAFYKYKERPGRQYQKGYNEDVGDKWIWLK</sequence>
<dbReference type="RefSeq" id="NP_001279914.1">
    <property type="nucleotide sequence ID" value="NM_001292985.1"/>
</dbReference>
<keyword evidence="14 15" id="KW-0496">Mitochondrion</keyword>
<evidence type="ECO:0000256" key="14">
    <source>
        <dbReference type="ARBA" id="ARBA00023128"/>
    </source>
</evidence>